<sequence>MSVSCDKPVRILLVDDKPTNLKMLSDALKGNDWTMLVATDGVSAIEQAQYAQPSLILLDVMMPGIDGFETCQRLKTNAKTKAIPIIFMTALSNSDYKVRGLEMGAVDYITKPFQQKEVIARVKLHLHLKFLAQELEEKNKLLTQEITEKTVAESRLQQLAQELEHRVEQRTAELSDSLDKLQQAQLQLVQSEKMSALGNLVAGIAHELNNPISFLQGNLGPLQEYIQDLLALVEAYQKTFPEPGQAIQEQIETIEWDFLRQDLEKILSSWFTGMERIHNISDSLRTFSRADKEHKVLFNVHEGLDSTLLILRHRLKANETRPEIEVKRHYQNIPEIECFAGQLNQVFMNLLANAIDTLDDVNQSSSCDMGQSRVNLITVSTGLAVNSNNIVIKIEDNGAGMDEAIKLRIFDHLFTTKEVGRGTGLGLAIVWQIVVDKHGGSIDVTSTLGQGTCFTLMLPLQSGII</sequence>
<dbReference type="Gene3D" id="3.40.50.2300">
    <property type="match status" value="1"/>
</dbReference>
<comment type="catalytic activity">
    <reaction evidence="1">
        <text>ATP + protein L-histidine = ADP + protein N-phospho-L-histidine.</text>
        <dbReference type="EC" id="2.7.13.3"/>
    </reaction>
</comment>
<dbReference type="InterPro" id="IPR003594">
    <property type="entry name" value="HATPase_dom"/>
</dbReference>
<dbReference type="GO" id="GO:0009927">
    <property type="term" value="F:histidine phosphotransfer kinase activity"/>
    <property type="evidence" value="ECO:0007669"/>
    <property type="project" value="TreeGrafter"/>
</dbReference>
<organism evidence="11 12">
    <name type="scientific">Adonisia turfae CCMR0081</name>
    <dbReference type="NCBI Taxonomy" id="2292702"/>
    <lineage>
        <taxon>Bacteria</taxon>
        <taxon>Bacillati</taxon>
        <taxon>Cyanobacteriota</taxon>
        <taxon>Adonisia</taxon>
        <taxon>Adonisia turfae</taxon>
    </lineage>
</organism>
<accession>A0A6M0RRN1</accession>
<dbReference type="GO" id="GO:0005886">
    <property type="term" value="C:plasma membrane"/>
    <property type="evidence" value="ECO:0007669"/>
    <property type="project" value="TreeGrafter"/>
</dbReference>
<evidence type="ECO:0000256" key="7">
    <source>
        <dbReference type="PROSITE-ProRule" id="PRU00169"/>
    </source>
</evidence>
<keyword evidence="5 11" id="KW-0418">Kinase</keyword>
<evidence type="ECO:0000256" key="4">
    <source>
        <dbReference type="ARBA" id="ARBA00022679"/>
    </source>
</evidence>
<dbReference type="SUPFAM" id="SSF47384">
    <property type="entry name" value="Homodimeric domain of signal transducing histidine kinase"/>
    <property type="match status" value="1"/>
</dbReference>
<dbReference type="SUPFAM" id="SSF55874">
    <property type="entry name" value="ATPase domain of HSP90 chaperone/DNA topoisomerase II/histidine kinase"/>
    <property type="match status" value="1"/>
</dbReference>
<dbReference type="Pfam" id="PF00072">
    <property type="entry name" value="Response_reg"/>
    <property type="match status" value="1"/>
</dbReference>
<dbReference type="PROSITE" id="PS50110">
    <property type="entry name" value="RESPONSE_REGULATORY"/>
    <property type="match status" value="1"/>
</dbReference>
<feature type="domain" description="Histidine kinase" evidence="9">
    <location>
        <begin position="203"/>
        <end position="462"/>
    </location>
</feature>
<dbReference type="GO" id="GO:0000155">
    <property type="term" value="F:phosphorelay sensor kinase activity"/>
    <property type="evidence" value="ECO:0007669"/>
    <property type="project" value="InterPro"/>
</dbReference>
<dbReference type="SUPFAM" id="SSF52172">
    <property type="entry name" value="CheY-like"/>
    <property type="match status" value="1"/>
</dbReference>
<dbReference type="AlphaFoldDB" id="A0A6M0RRN1"/>
<evidence type="ECO:0000256" key="6">
    <source>
        <dbReference type="ARBA" id="ARBA00023012"/>
    </source>
</evidence>
<dbReference type="SMART" id="SM00387">
    <property type="entry name" value="HATPase_c"/>
    <property type="match status" value="1"/>
</dbReference>
<dbReference type="CDD" id="cd00082">
    <property type="entry name" value="HisKA"/>
    <property type="match status" value="1"/>
</dbReference>
<dbReference type="Pfam" id="PF02518">
    <property type="entry name" value="HATPase_c"/>
    <property type="match status" value="1"/>
</dbReference>
<dbReference type="InterPro" id="IPR003661">
    <property type="entry name" value="HisK_dim/P_dom"/>
</dbReference>
<dbReference type="RefSeq" id="WP_163700955.1">
    <property type="nucleotide sequence ID" value="NZ_QXHD01000004.1"/>
</dbReference>
<dbReference type="Gene3D" id="1.10.287.130">
    <property type="match status" value="1"/>
</dbReference>
<feature type="modified residue" description="4-aspartylphosphate" evidence="7">
    <location>
        <position position="59"/>
    </location>
</feature>
<evidence type="ECO:0000256" key="2">
    <source>
        <dbReference type="ARBA" id="ARBA00012438"/>
    </source>
</evidence>
<reference evidence="11 12" key="1">
    <citation type="journal article" date="2020" name="Microb. Ecol.">
        <title>Ecogenomics of the Marine Benthic Filamentous Cyanobacterium Adonisia.</title>
        <authorList>
            <person name="Walter J.M."/>
            <person name="Coutinho F.H."/>
            <person name="Leomil L."/>
            <person name="Hargreaves P.I."/>
            <person name="Campeao M.E."/>
            <person name="Vieira V.V."/>
            <person name="Silva B.S."/>
            <person name="Fistarol G.O."/>
            <person name="Salomon P.S."/>
            <person name="Sawabe T."/>
            <person name="Mino S."/>
            <person name="Hosokawa M."/>
            <person name="Miyashita H."/>
            <person name="Maruyama F."/>
            <person name="van Verk M.C."/>
            <person name="Dutilh B.E."/>
            <person name="Thompson C.C."/>
            <person name="Thompson F.L."/>
        </authorList>
    </citation>
    <scope>NUCLEOTIDE SEQUENCE [LARGE SCALE GENOMIC DNA]</scope>
    <source>
        <strain evidence="11 12">CCMR0081</strain>
    </source>
</reference>
<proteinExistence type="predicted"/>
<dbReference type="Proteomes" id="UP000481033">
    <property type="component" value="Unassembled WGS sequence"/>
</dbReference>
<dbReference type="EMBL" id="QXHD01000004">
    <property type="protein sequence ID" value="NEZ58432.1"/>
    <property type="molecule type" value="Genomic_DNA"/>
</dbReference>
<dbReference type="InterPro" id="IPR011006">
    <property type="entry name" value="CheY-like_superfamily"/>
</dbReference>
<dbReference type="EC" id="2.7.13.3" evidence="2"/>
<evidence type="ECO:0000259" key="10">
    <source>
        <dbReference type="PROSITE" id="PS50110"/>
    </source>
</evidence>
<keyword evidence="8" id="KW-0175">Coiled coil</keyword>
<comment type="caution">
    <text evidence="11">The sequence shown here is derived from an EMBL/GenBank/DDBJ whole genome shotgun (WGS) entry which is preliminary data.</text>
</comment>
<keyword evidence="6" id="KW-0902">Two-component regulatory system</keyword>
<evidence type="ECO:0000256" key="1">
    <source>
        <dbReference type="ARBA" id="ARBA00000085"/>
    </source>
</evidence>
<evidence type="ECO:0000313" key="11">
    <source>
        <dbReference type="EMBL" id="NEZ58432.1"/>
    </source>
</evidence>
<dbReference type="PANTHER" id="PTHR43047">
    <property type="entry name" value="TWO-COMPONENT HISTIDINE PROTEIN KINASE"/>
    <property type="match status" value="1"/>
</dbReference>
<keyword evidence="12" id="KW-1185">Reference proteome</keyword>
<evidence type="ECO:0000256" key="5">
    <source>
        <dbReference type="ARBA" id="ARBA00022777"/>
    </source>
</evidence>
<evidence type="ECO:0000313" key="12">
    <source>
        <dbReference type="Proteomes" id="UP000481033"/>
    </source>
</evidence>
<protein>
    <recommendedName>
        <fullName evidence="2">histidine kinase</fullName>
        <ecNumber evidence="2">2.7.13.3</ecNumber>
    </recommendedName>
</protein>
<gene>
    <name evidence="11" type="ORF">DXZ20_22855</name>
</gene>
<dbReference type="CDD" id="cd19920">
    <property type="entry name" value="REC_PA4781-like"/>
    <property type="match status" value="1"/>
</dbReference>
<dbReference type="InterPro" id="IPR005467">
    <property type="entry name" value="His_kinase_dom"/>
</dbReference>
<dbReference type="PROSITE" id="PS50109">
    <property type="entry name" value="HIS_KIN"/>
    <property type="match status" value="1"/>
</dbReference>
<evidence type="ECO:0000256" key="3">
    <source>
        <dbReference type="ARBA" id="ARBA00022553"/>
    </source>
</evidence>
<dbReference type="InterPro" id="IPR036097">
    <property type="entry name" value="HisK_dim/P_sf"/>
</dbReference>
<dbReference type="PRINTS" id="PR00344">
    <property type="entry name" value="BCTRLSENSOR"/>
</dbReference>
<dbReference type="InterPro" id="IPR004358">
    <property type="entry name" value="Sig_transdc_His_kin-like_C"/>
</dbReference>
<evidence type="ECO:0000256" key="8">
    <source>
        <dbReference type="SAM" id="Coils"/>
    </source>
</evidence>
<dbReference type="InterPro" id="IPR001789">
    <property type="entry name" value="Sig_transdc_resp-reg_receiver"/>
</dbReference>
<feature type="domain" description="Response regulatory" evidence="10">
    <location>
        <begin position="10"/>
        <end position="126"/>
    </location>
</feature>
<keyword evidence="4" id="KW-0808">Transferase</keyword>
<name>A0A6M0RRN1_9CYAN</name>
<dbReference type="InterPro" id="IPR036890">
    <property type="entry name" value="HATPase_C_sf"/>
</dbReference>
<dbReference type="PANTHER" id="PTHR43047:SF72">
    <property type="entry name" value="OSMOSENSING HISTIDINE PROTEIN KINASE SLN1"/>
    <property type="match status" value="1"/>
</dbReference>
<evidence type="ECO:0000259" key="9">
    <source>
        <dbReference type="PROSITE" id="PS50109"/>
    </source>
</evidence>
<feature type="coiled-coil region" evidence="8">
    <location>
        <begin position="128"/>
        <end position="180"/>
    </location>
</feature>
<dbReference type="Gene3D" id="3.30.565.10">
    <property type="entry name" value="Histidine kinase-like ATPase, C-terminal domain"/>
    <property type="match status" value="1"/>
</dbReference>
<keyword evidence="3 7" id="KW-0597">Phosphoprotein</keyword>
<dbReference type="SMART" id="SM00448">
    <property type="entry name" value="REC"/>
    <property type="match status" value="1"/>
</dbReference>